<feature type="domain" description="Zn(2)-C6 fungal-type" evidence="3">
    <location>
        <begin position="11"/>
        <end position="45"/>
    </location>
</feature>
<sequence>MAGTTTSIRQSCDRCRGQKLRCERDEERDTGACTRCIRLGAQCVYSHSLPKGRPNQYLPLAGSGSGGDNNNNGSGGAVGNVRGGTAAKRKAAASIGREGPKGASRGEGAANTATSLDTTNNQPQPRTGSIGTIAAMEDSGKIDPFMPSASSMPFAAAPTLPWLGQWSWTDLMLEDEMDGLNALAGQSSGLPLQSPLLDRQFAAMPEWDAAHTKDKTSLENSSHGVNHVLEAPSCIDTYMLESRHDSGECNFLTPASDAKGPGAALAQLTQLSMRLHPLHSKSQTLAENAFSEANWKSKQALVVDKDVFGTLMSPLIHDACSSTSGSVSGLDSPEPASLGGILQEAMYATHQLLDTMAQLQVQPQCSPSKGGSPPTPAATPNSARSSKTGSPSSSAVVRHLISSCHGMLISIYTAVFEVLQRDAEWLSPMRQGELGWDRGPLTDARLVVIVQLCAYLVYRQQAAVDAYIVAPGSRPDTGTGAGTDKAARASVGNTAANELEGEMRLGLDRLRTALSIR</sequence>
<dbReference type="EMBL" id="KY682688">
    <property type="protein sequence ID" value="ARP51715.1"/>
    <property type="molecule type" value="Genomic_DNA"/>
</dbReference>
<dbReference type="SUPFAM" id="SSF57701">
    <property type="entry name" value="Zn2/Cys6 DNA-binding domain"/>
    <property type="match status" value="1"/>
</dbReference>
<feature type="region of interest" description="Disordered" evidence="2">
    <location>
        <begin position="56"/>
        <end position="130"/>
    </location>
</feature>
<keyword evidence="1" id="KW-0539">Nucleus</keyword>
<keyword evidence="4" id="KW-0863">Zinc-finger</keyword>
<dbReference type="GO" id="GO:0008270">
    <property type="term" value="F:zinc ion binding"/>
    <property type="evidence" value="ECO:0007669"/>
    <property type="project" value="UniProtKB-KW"/>
</dbReference>
<dbReference type="InterPro" id="IPR050797">
    <property type="entry name" value="Carb_Metab_Trans_Reg"/>
</dbReference>
<dbReference type="Pfam" id="PF00172">
    <property type="entry name" value="Zn_clus"/>
    <property type="match status" value="1"/>
</dbReference>
<dbReference type="CDD" id="cd00067">
    <property type="entry name" value="GAL4"/>
    <property type="match status" value="1"/>
</dbReference>
<dbReference type="PROSITE" id="PS50048">
    <property type="entry name" value="ZN2_CY6_FUNGAL_2"/>
    <property type="match status" value="1"/>
</dbReference>
<organism evidence="4">
    <name type="scientific">Phyllosticta cirsii</name>
    <dbReference type="NCBI Taxonomy" id="1986016"/>
    <lineage>
        <taxon>Eukaryota</taxon>
        <taxon>Fungi</taxon>
        <taxon>Dikarya</taxon>
        <taxon>Ascomycota</taxon>
        <taxon>Pezizomycotina</taxon>
        <taxon>Dothideomycetes</taxon>
        <taxon>Dothideomycetes incertae sedis</taxon>
        <taxon>Botryosphaeriales</taxon>
        <taxon>Phyllostictaceae</taxon>
        <taxon>Phyllosticta</taxon>
    </lineage>
</organism>
<evidence type="ECO:0000259" key="3">
    <source>
        <dbReference type="PROSITE" id="PS50048"/>
    </source>
</evidence>
<evidence type="ECO:0000256" key="2">
    <source>
        <dbReference type="SAM" id="MobiDB-lite"/>
    </source>
</evidence>
<dbReference type="AlphaFoldDB" id="A0A1X9PXX9"/>
<dbReference type="InterPro" id="IPR036864">
    <property type="entry name" value="Zn2-C6_fun-type_DNA-bd_sf"/>
</dbReference>
<dbReference type="PROSITE" id="PS00463">
    <property type="entry name" value="ZN2_CY6_FUNGAL_1"/>
    <property type="match status" value="1"/>
</dbReference>
<dbReference type="InterPro" id="IPR001138">
    <property type="entry name" value="Zn2Cys6_DnaBD"/>
</dbReference>
<evidence type="ECO:0000313" key="4">
    <source>
        <dbReference type="EMBL" id="ARP51715.1"/>
    </source>
</evidence>
<evidence type="ECO:0000256" key="1">
    <source>
        <dbReference type="ARBA" id="ARBA00023242"/>
    </source>
</evidence>
<reference evidence="4" key="1">
    <citation type="journal article" date="2017" name="J. Nat. Prod.">
        <title>Structural Revision and Biosynthesis of the Fungal Phytotoxins Phyllostictines A and B.</title>
        <authorList>
            <person name="Trenti F."/>
            <person name="Cox R.J."/>
        </authorList>
    </citation>
    <scope>NUCLEOTIDE SEQUENCE</scope>
</reference>
<dbReference type="PANTHER" id="PTHR31668">
    <property type="entry name" value="GLUCOSE TRANSPORT TRANSCRIPTION REGULATOR RGT1-RELATED-RELATED"/>
    <property type="match status" value="1"/>
</dbReference>
<feature type="region of interest" description="Disordered" evidence="2">
    <location>
        <begin position="362"/>
        <end position="391"/>
    </location>
</feature>
<keyword evidence="4" id="KW-0479">Metal-binding</keyword>
<keyword evidence="4" id="KW-0862">Zinc</keyword>
<protein>
    <submittedName>
        <fullName evidence="4">Zinc-finger transcription factor</fullName>
    </submittedName>
</protein>
<dbReference type="GO" id="GO:0000981">
    <property type="term" value="F:DNA-binding transcription factor activity, RNA polymerase II-specific"/>
    <property type="evidence" value="ECO:0007669"/>
    <property type="project" value="InterPro"/>
</dbReference>
<name>A0A1X9PXX9_9PEZI</name>
<feature type="compositionally biased region" description="Polar residues" evidence="2">
    <location>
        <begin position="111"/>
        <end position="130"/>
    </location>
</feature>
<dbReference type="Gene3D" id="4.10.240.10">
    <property type="entry name" value="Zn(2)-C6 fungal-type DNA-binding domain"/>
    <property type="match status" value="1"/>
</dbReference>
<dbReference type="SMART" id="SM00066">
    <property type="entry name" value="GAL4"/>
    <property type="match status" value="1"/>
</dbReference>
<feature type="compositionally biased region" description="Gly residues" evidence="2">
    <location>
        <begin position="63"/>
        <end position="82"/>
    </location>
</feature>
<accession>A0A1X9PXX9</accession>
<proteinExistence type="predicted"/>
<gene>
    <name evidence="4" type="primary">phyL2</name>
</gene>